<dbReference type="SUPFAM" id="SSF46894">
    <property type="entry name" value="C-terminal effector domain of the bipartite response regulators"/>
    <property type="match status" value="1"/>
</dbReference>
<evidence type="ECO:0000313" key="11">
    <source>
        <dbReference type="Proteomes" id="UP000256977"/>
    </source>
</evidence>
<sequence>MKRTKTVLIIKEDELRSSLVEPYLRKDGWRTLVVGERQSFMRVLGDDPPNLAILELGTQSVCAEYLCRKIRERSHVPIIVVVPLKSDWNPIDALYHGADDYVVSPIDPEEFVAKAHVVFRRSWVYTNQVSHSVSYGRGRLVIDYRNQDVQFDGRQVMLTNTEYTLLKTICDSTHRTLTRSELMRNILGYRIEVDTRSIDVHIKNIRRKLETNPREPEIVLTVRGSGYKMGLSKDRVGESAVH</sequence>
<dbReference type="SUPFAM" id="SSF52172">
    <property type="entry name" value="CheY-like"/>
    <property type="match status" value="1"/>
</dbReference>
<feature type="domain" description="OmpR/PhoB-type" evidence="9">
    <location>
        <begin position="132"/>
        <end position="231"/>
    </location>
</feature>
<evidence type="ECO:0000256" key="6">
    <source>
        <dbReference type="PROSITE-ProRule" id="PRU00169"/>
    </source>
</evidence>
<dbReference type="CDD" id="cd00383">
    <property type="entry name" value="trans_reg_C"/>
    <property type="match status" value="1"/>
</dbReference>
<protein>
    <submittedName>
        <fullName evidence="10">DNA-binding response OmpR family regulator</fullName>
    </submittedName>
</protein>
<dbReference type="PROSITE" id="PS50110">
    <property type="entry name" value="RESPONSE_REGULATORY"/>
    <property type="match status" value="1"/>
</dbReference>
<dbReference type="InterPro" id="IPR001789">
    <property type="entry name" value="Sig_transdc_resp-reg_receiver"/>
</dbReference>
<comment type="caution">
    <text evidence="10">The sequence shown here is derived from an EMBL/GenBank/DDBJ whole genome shotgun (WGS) entry which is preliminary data.</text>
</comment>
<dbReference type="EMBL" id="QRDZ01000021">
    <property type="protein sequence ID" value="RED65223.1"/>
    <property type="molecule type" value="Genomic_DNA"/>
</dbReference>
<dbReference type="Pfam" id="PF00486">
    <property type="entry name" value="Trans_reg_C"/>
    <property type="match status" value="1"/>
</dbReference>
<keyword evidence="5" id="KW-0804">Transcription</keyword>
<dbReference type="SMART" id="SM00862">
    <property type="entry name" value="Trans_reg_C"/>
    <property type="match status" value="1"/>
</dbReference>
<gene>
    <name evidence="10" type="ORF">DFP98_121114</name>
</gene>
<dbReference type="InterPro" id="IPR036388">
    <property type="entry name" value="WH-like_DNA-bd_sf"/>
</dbReference>
<dbReference type="GO" id="GO:0000156">
    <property type="term" value="F:phosphorelay response regulator activity"/>
    <property type="evidence" value="ECO:0007669"/>
    <property type="project" value="TreeGrafter"/>
</dbReference>
<evidence type="ECO:0000256" key="2">
    <source>
        <dbReference type="ARBA" id="ARBA00023012"/>
    </source>
</evidence>
<dbReference type="InterPro" id="IPR016032">
    <property type="entry name" value="Sig_transdc_resp-reg_C-effctor"/>
</dbReference>
<dbReference type="Proteomes" id="UP000256977">
    <property type="component" value="Unassembled WGS sequence"/>
</dbReference>
<evidence type="ECO:0000313" key="10">
    <source>
        <dbReference type="EMBL" id="RED65223.1"/>
    </source>
</evidence>
<proteinExistence type="predicted"/>
<dbReference type="GO" id="GO:0006355">
    <property type="term" value="P:regulation of DNA-templated transcription"/>
    <property type="evidence" value="ECO:0007669"/>
    <property type="project" value="InterPro"/>
</dbReference>
<keyword evidence="1" id="KW-0597">Phosphoprotein</keyword>
<evidence type="ECO:0000259" key="8">
    <source>
        <dbReference type="PROSITE" id="PS50110"/>
    </source>
</evidence>
<dbReference type="PROSITE" id="PS51755">
    <property type="entry name" value="OMPR_PHOB"/>
    <property type="match status" value="1"/>
</dbReference>
<dbReference type="InterPro" id="IPR039420">
    <property type="entry name" value="WalR-like"/>
</dbReference>
<feature type="DNA-binding region" description="OmpR/PhoB-type" evidence="7">
    <location>
        <begin position="132"/>
        <end position="231"/>
    </location>
</feature>
<feature type="domain" description="Response regulatory" evidence="8">
    <location>
        <begin position="6"/>
        <end position="119"/>
    </location>
</feature>
<dbReference type="PANTHER" id="PTHR48111">
    <property type="entry name" value="REGULATOR OF RPOS"/>
    <property type="match status" value="1"/>
</dbReference>
<dbReference type="Gene3D" id="3.40.50.2300">
    <property type="match status" value="1"/>
</dbReference>
<accession>A0A3D9ITV3</accession>
<keyword evidence="3" id="KW-0805">Transcription regulation</keyword>
<dbReference type="InterPro" id="IPR011006">
    <property type="entry name" value="CheY-like_superfamily"/>
</dbReference>
<keyword evidence="4 7" id="KW-0238">DNA-binding</keyword>
<dbReference type="AlphaFoldDB" id="A0A3D9ITV3"/>
<dbReference type="GO" id="GO:0005829">
    <property type="term" value="C:cytosol"/>
    <property type="evidence" value="ECO:0007669"/>
    <property type="project" value="TreeGrafter"/>
</dbReference>
<dbReference type="Gene3D" id="6.10.250.690">
    <property type="match status" value="1"/>
</dbReference>
<evidence type="ECO:0000256" key="5">
    <source>
        <dbReference type="ARBA" id="ARBA00023163"/>
    </source>
</evidence>
<reference evidence="10 11" key="1">
    <citation type="submission" date="2018-07" db="EMBL/GenBank/DDBJ databases">
        <title>Genomic Encyclopedia of Type Strains, Phase III (KMG-III): the genomes of soil and plant-associated and newly described type strains.</title>
        <authorList>
            <person name="Whitman W."/>
        </authorList>
    </citation>
    <scope>NUCLEOTIDE SEQUENCE [LARGE SCALE GENOMIC DNA]</scope>
    <source>
        <strain evidence="10 11">CECT 7287</strain>
    </source>
</reference>
<dbReference type="PANTHER" id="PTHR48111:SF1">
    <property type="entry name" value="TWO-COMPONENT RESPONSE REGULATOR ORR33"/>
    <property type="match status" value="1"/>
</dbReference>
<comment type="caution">
    <text evidence="6">Lacks conserved residue(s) required for the propagation of feature annotation.</text>
</comment>
<dbReference type="RefSeq" id="WP_116063145.1">
    <property type="nucleotide sequence ID" value="NZ_QRDZ01000021.1"/>
</dbReference>
<keyword evidence="2" id="KW-0902">Two-component regulatory system</keyword>
<evidence type="ECO:0000256" key="4">
    <source>
        <dbReference type="ARBA" id="ARBA00023125"/>
    </source>
</evidence>
<dbReference type="InterPro" id="IPR001867">
    <property type="entry name" value="OmpR/PhoB-type_DNA-bd"/>
</dbReference>
<name>A0A3D9ITV3_9BACL</name>
<evidence type="ECO:0000259" key="9">
    <source>
        <dbReference type="PROSITE" id="PS51755"/>
    </source>
</evidence>
<evidence type="ECO:0000256" key="3">
    <source>
        <dbReference type="ARBA" id="ARBA00023015"/>
    </source>
</evidence>
<evidence type="ECO:0000256" key="7">
    <source>
        <dbReference type="PROSITE-ProRule" id="PRU01091"/>
    </source>
</evidence>
<dbReference type="GO" id="GO:0000976">
    <property type="term" value="F:transcription cis-regulatory region binding"/>
    <property type="evidence" value="ECO:0007669"/>
    <property type="project" value="TreeGrafter"/>
</dbReference>
<dbReference type="Pfam" id="PF00072">
    <property type="entry name" value="Response_reg"/>
    <property type="match status" value="1"/>
</dbReference>
<evidence type="ECO:0000256" key="1">
    <source>
        <dbReference type="ARBA" id="ARBA00022553"/>
    </source>
</evidence>
<keyword evidence="11" id="KW-1185">Reference proteome</keyword>
<dbReference type="GO" id="GO:0032993">
    <property type="term" value="C:protein-DNA complex"/>
    <property type="evidence" value="ECO:0007669"/>
    <property type="project" value="TreeGrafter"/>
</dbReference>
<organism evidence="10 11">
    <name type="scientific">Cohnella phaseoli</name>
    <dbReference type="NCBI Taxonomy" id="456490"/>
    <lineage>
        <taxon>Bacteria</taxon>
        <taxon>Bacillati</taxon>
        <taxon>Bacillota</taxon>
        <taxon>Bacilli</taxon>
        <taxon>Bacillales</taxon>
        <taxon>Paenibacillaceae</taxon>
        <taxon>Cohnella</taxon>
    </lineage>
</organism>
<dbReference type="Gene3D" id="1.10.10.10">
    <property type="entry name" value="Winged helix-like DNA-binding domain superfamily/Winged helix DNA-binding domain"/>
    <property type="match status" value="1"/>
</dbReference>